<feature type="region of interest" description="Disordered" evidence="15">
    <location>
        <begin position="1832"/>
        <end position="1853"/>
    </location>
</feature>
<sequence length="1882" mass="212766">MLFIKLRIKGSTSNKAHSSLYPFTIHANNHRSCYVWRMGTELVRHCIKEEDMDISAIPPGFESLAPFTLKQVENNRLMINQSSIASESKSDRSQVETSIEGHEDGKMMKSLRRKPGVNYGKYEKSSEDESGSDQNTSVRHSLPKGVIRGCEGCLNCQRVTARWRPEEASRPDLGHAPVFYPTEEEFEDTLTYMASIRTKAEAYGICRIVPPASWKPPCPLQEKIIWEKSKFATRIQRIDKLQNRDSMRRMWEANLHKKKKRRRCSKPGVDLGNGSVDNRNLGDTERFGFEPGPEFTLDAFQKYADDFKAQYFRQSEGQCPSLENIEGEYWRMVEKPTEEIEVLYGADLETGVFGSGFPKHDHQVGSSDTKYVNSGWNLNNFPRLTGSVLTYESSDISGVLVPWLYIGMCFSSFCWHVEDHHLYSLNYMHFGAPKMWYGVPGADASKLEAAMRKHLPDLFEEQPDLLHKLVTQLSPSILKSEGVPVYRCVQNPGEFVLTFPRAYHAGFNCGFNCAEAVNVAPVDWLPHGQNAIEHYREQGRKTSISHDKLLLGAARDAVKAHWELNLLRKNTSNNLRWKDVCGKDGVLSKALKNRVEMERVRREFLCNSSQALKMESTFDATNERECSVCFFDLHMSAAGCHNCSPDKYACLNHAKQLCTCSWGAKFFLFRYDINELNVLVDALEGKLSAIYRWARQDLGLALSSYVNKERQVAGSASKLSLKPEESVLKEASAGLSIASMKKEKDDGTSALLMRASSSAFSLHKDKQSREPLALESIKASSMPDNISHGIEGVQNGFQGKSESLKVVPVYRTPVTQLSVEGGSCHKKLSTDKREVKGTSSLDDVVILLSDDEGDEMDNPIPSKDTAGKLTVNMGNSDKPVPTTSIDNARVTKDGINGSPSSESMKVEDNSKDEIHRGPNQDTHSFVGGSSVNMDIDKHAQGPQVTKGTSGGNIRDADTCTQARQPFDCKPNKEGSQNKAMECAQPLSGDSPVSQNNLDRGFRQKGPRIAKVVRRLSCNVEPLDYGVIQPGKLWCDNRVIYPKGFRSRVRYIDVLDPTNMSHYVSEVVDAGRDGPLFMVSLERCPSEVFVHLSPVKCWDMVRERVNQEILKQHKLGKPKLLPLQPPGSVEGMEMFGFSTTEIVQAIQDMDVNRVCSEFWKSKPLMQTVQSSLVVDRSKLNIKSEISNDPTGVDTVLSGLLKKANCEELHALNNLLKTNNLTPNQGLMTRLLNEEIDKRGRKKRPAHSYMDDAPSINTRRIYDYEDIEWAENRSKKLHDPLIIAKTKVGKLTKDGTSSSKAQVQKSPQKRGRNFAPTISRPSLPKSLKYVIKEIPTHSLKFGPTYNIDFIKDLNLYMGVEGIELFKNSIFGPYLDIHTCNYQGQISKCLLLLELEQDNRNELHIRHANGNILCFTIKEFAIITGLKCTGNPDDFKYPNSTKSRLVQRYFPDLVKYNSVSKGRFVQRFLQGSWDNSQDAFQMGILYFINTFVLSQLSDASIHVNDFLMVEDGRYQHFPWGQRAFFRLMNSWRQERTKVKQMYRLGGMPYALNVWVYECASVINDETAVKEGDYIPRIRNWRVVGVKPKFEMFMSSIFTENACTNIQPTPEELAVLDLPDNMRVSYFEHSTSTDKSTQAILEDVPGFENFSSKPLDSILRRTRCGSSTSSTPPPKRRKKVDLAKQKKSFSIPKSFGNVPDLHGPLSDPKEKKNITDIEEVKQYLKEYVDKKFDDLEVLIKNNHTDLMKAIQKLKQKKIFVRSIPITEEELIQEANVNQPQITDQFVEQPRSPIDIEFANNNFVDNVDYDDTLNDKRAGEDVSKEIIDSTTSTFISSGTQESYPLTETHQPVSDSKLSMKTSGNEMVMYEQSETLVQRNRMPSKILK</sequence>
<dbReference type="GO" id="GO:0051093">
    <property type="term" value="P:negative regulation of developmental process"/>
    <property type="evidence" value="ECO:0007669"/>
    <property type="project" value="UniProtKB-ARBA"/>
</dbReference>
<dbReference type="GO" id="GO:0045814">
    <property type="term" value="P:negative regulation of gene expression, epigenetic"/>
    <property type="evidence" value="ECO:0007669"/>
    <property type="project" value="UniProtKB-ARBA"/>
</dbReference>
<evidence type="ECO:0000313" key="18">
    <source>
        <dbReference type="EMBL" id="KAG5608874.1"/>
    </source>
</evidence>
<evidence type="ECO:0000256" key="2">
    <source>
        <dbReference type="ARBA" id="ARBA00004123"/>
    </source>
</evidence>
<dbReference type="Gene3D" id="3.30.160.360">
    <property type="match status" value="1"/>
</dbReference>
<dbReference type="Proteomes" id="UP000824120">
    <property type="component" value="Chromosome 4"/>
</dbReference>
<dbReference type="SMART" id="SM00542">
    <property type="entry name" value="FYRC"/>
    <property type="match status" value="1"/>
</dbReference>
<dbReference type="InterPro" id="IPR003889">
    <property type="entry name" value="FYrich_C"/>
</dbReference>
<evidence type="ECO:0000256" key="10">
    <source>
        <dbReference type="ARBA" id="ARBA00023163"/>
    </source>
</evidence>
<dbReference type="Pfam" id="PF02375">
    <property type="entry name" value="JmjN"/>
    <property type="match status" value="1"/>
</dbReference>
<dbReference type="Pfam" id="PF05965">
    <property type="entry name" value="FYRC"/>
    <property type="match status" value="1"/>
</dbReference>
<evidence type="ECO:0000256" key="8">
    <source>
        <dbReference type="ARBA" id="ARBA00023004"/>
    </source>
</evidence>
<feature type="compositionally biased region" description="Basic and acidic residues" evidence="15">
    <location>
        <begin position="88"/>
        <end position="107"/>
    </location>
</feature>
<dbReference type="PANTHER" id="PTHR10694">
    <property type="entry name" value="LYSINE-SPECIFIC DEMETHYLASE"/>
    <property type="match status" value="1"/>
</dbReference>
<keyword evidence="11" id="KW-0539">Nucleus</keyword>
<dbReference type="GO" id="GO:0000785">
    <property type="term" value="C:chromatin"/>
    <property type="evidence" value="ECO:0007669"/>
    <property type="project" value="TreeGrafter"/>
</dbReference>
<keyword evidence="10" id="KW-0804">Transcription</keyword>
<dbReference type="PROSITE" id="PS51543">
    <property type="entry name" value="FYRC"/>
    <property type="match status" value="1"/>
</dbReference>
<feature type="region of interest" description="Disordered" evidence="15">
    <location>
        <begin position="852"/>
        <end position="958"/>
    </location>
</feature>
<comment type="catalytic activity">
    <reaction evidence="14">
        <text>N(6),N(6),N(6)-trimethyl-L-lysyl(4)-[histone H3] + 2-oxoglutarate + O2 = N(6),N(6)-dimethyl-L-lysyl(4)-[histone H3] + formaldehyde + succinate + CO2</text>
        <dbReference type="Rhea" id="RHEA:60212"/>
        <dbReference type="Rhea" id="RHEA-COMP:15537"/>
        <dbReference type="Rhea" id="RHEA-COMP:15540"/>
        <dbReference type="ChEBI" id="CHEBI:15379"/>
        <dbReference type="ChEBI" id="CHEBI:16526"/>
        <dbReference type="ChEBI" id="CHEBI:16810"/>
        <dbReference type="ChEBI" id="CHEBI:16842"/>
        <dbReference type="ChEBI" id="CHEBI:30031"/>
        <dbReference type="ChEBI" id="CHEBI:61961"/>
        <dbReference type="ChEBI" id="CHEBI:61976"/>
    </reaction>
    <physiologicalReaction direction="left-to-right" evidence="14">
        <dbReference type="Rhea" id="RHEA:60213"/>
    </physiologicalReaction>
</comment>
<comment type="subcellular location">
    <subcellularLocation>
        <location evidence="2">Nucleus</location>
    </subcellularLocation>
</comment>
<protein>
    <submittedName>
        <fullName evidence="18">Uncharacterized protein</fullName>
    </submittedName>
</protein>
<keyword evidence="4" id="KW-0479">Metal-binding</keyword>
<dbReference type="PROSITE" id="PS51184">
    <property type="entry name" value="JMJC"/>
    <property type="match status" value="1"/>
</dbReference>
<evidence type="ECO:0000256" key="6">
    <source>
        <dbReference type="ARBA" id="ARBA00022964"/>
    </source>
</evidence>
<dbReference type="FunFam" id="3.30.160.360:FF:000005">
    <property type="entry name" value="Putative lysine-specific demethylase JMJ16"/>
    <property type="match status" value="1"/>
</dbReference>
<evidence type="ECO:0000256" key="7">
    <source>
        <dbReference type="ARBA" id="ARBA00023002"/>
    </source>
</evidence>
<dbReference type="GO" id="GO:0034647">
    <property type="term" value="F:histone H3K4me/H3K4me2/H3K4me3 demethylase activity"/>
    <property type="evidence" value="ECO:0007669"/>
    <property type="project" value="TreeGrafter"/>
</dbReference>
<dbReference type="Pfam" id="PF09331">
    <property type="entry name" value="DUF1985"/>
    <property type="match status" value="1"/>
</dbReference>
<dbReference type="InterPro" id="IPR004198">
    <property type="entry name" value="Znf_C5HC2"/>
</dbReference>
<feature type="compositionally biased region" description="Polar residues" evidence="15">
    <location>
        <begin position="1292"/>
        <end position="1304"/>
    </location>
</feature>
<keyword evidence="7" id="KW-0560">Oxidoreductase</keyword>
<dbReference type="PROSITE" id="PS51542">
    <property type="entry name" value="FYRN"/>
    <property type="match status" value="1"/>
</dbReference>
<proteinExistence type="inferred from homology"/>
<dbReference type="SMART" id="SM00558">
    <property type="entry name" value="JmjC"/>
    <property type="match status" value="1"/>
</dbReference>
<feature type="domain" description="JmjN" evidence="16">
    <location>
        <begin position="176"/>
        <end position="217"/>
    </location>
</feature>
<evidence type="ECO:0000256" key="5">
    <source>
        <dbReference type="ARBA" id="ARBA00022853"/>
    </source>
</evidence>
<dbReference type="Pfam" id="PF02928">
    <property type="entry name" value="zf-C5HC2"/>
    <property type="match status" value="1"/>
</dbReference>
<dbReference type="InterPro" id="IPR015410">
    <property type="entry name" value="DUF1985"/>
</dbReference>
<evidence type="ECO:0000256" key="13">
    <source>
        <dbReference type="ARBA" id="ARBA00050935"/>
    </source>
</evidence>
<dbReference type="InterPro" id="IPR003888">
    <property type="entry name" value="FYrich_N"/>
</dbReference>
<dbReference type="GO" id="GO:0005634">
    <property type="term" value="C:nucleus"/>
    <property type="evidence" value="ECO:0007669"/>
    <property type="project" value="UniProtKB-SubCell"/>
</dbReference>
<dbReference type="SMART" id="SM00545">
    <property type="entry name" value="JmjN"/>
    <property type="match status" value="1"/>
</dbReference>
<dbReference type="Pfam" id="PF02373">
    <property type="entry name" value="JmjC"/>
    <property type="match status" value="1"/>
</dbReference>
<comment type="cofactor">
    <cofactor evidence="1">
        <name>Fe(2+)</name>
        <dbReference type="ChEBI" id="CHEBI:29033"/>
    </cofactor>
</comment>
<dbReference type="PROSITE" id="PS51183">
    <property type="entry name" value="JMJN"/>
    <property type="match status" value="1"/>
</dbReference>
<evidence type="ECO:0000256" key="4">
    <source>
        <dbReference type="ARBA" id="ARBA00022723"/>
    </source>
</evidence>
<evidence type="ECO:0000256" key="11">
    <source>
        <dbReference type="ARBA" id="ARBA00023242"/>
    </source>
</evidence>
<keyword evidence="5" id="KW-0156">Chromatin regulator</keyword>
<name>A0A9J5Z895_SOLCO</name>
<feature type="compositionally biased region" description="Basic and acidic residues" evidence="15">
    <location>
        <begin position="904"/>
        <end position="918"/>
    </location>
</feature>
<evidence type="ECO:0000313" key="19">
    <source>
        <dbReference type="Proteomes" id="UP000824120"/>
    </source>
</evidence>
<dbReference type="Pfam" id="PF05964">
    <property type="entry name" value="FYRN"/>
    <property type="match status" value="1"/>
</dbReference>
<keyword evidence="19" id="KW-1185">Reference proteome</keyword>
<comment type="similarity">
    <text evidence="3">Belongs to the JARID1 histone demethylase family.</text>
</comment>
<feature type="region of interest" description="Disordered" evidence="15">
    <location>
        <begin position="83"/>
        <end position="140"/>
    </location>
</feature>
<evidence type="ECO:0000256" key="3">
    <source>
        <dbReference type="ARBA" id="ARBA00006801"/>
    </source>
</evidence>
<keyword evidence="9" id="KW-0805">Transcription regulation</keyword>
<organism evidence="18 19">
    <name type="scientific">Solanum commersonii</name>
    <name type="common">Commerson's wild potato</name>
    <name type="synonym">Commerson's nightshade</name>
    <dbReference type="NCBI Taxonomy" id="4109"/>
    <lineage>
        <taxon>Eukaryota</taxon>
        <taxon>Viridiplantae</taxon>
        <taxon>Streptophyta</taxon>
        <taxon>Embryophyta</taxon>
        <taxon>Tracheophyta</taxon>
        <taxon>Spermatophyta</taxon>
        <taxon>Magnoliopsida</taxon>
        <taxon>eudicotyledons</taxon>
        <taxon>Gunneridae</taxon>
        <taxon>Pentapetalae</taxon>
        <taxon>asterids</taxon>
        <taxon>lamiids</taxon>
        <taxon>Solanales</taxon>
        <taxon>Solanaceae</taxon>
        <taxon>Solanoideae</taxon>
        <taxon>Solaneae</taxon>
        <taxon>Solanum</taxon>
    </lineage>
</organism>
<accession>A0A9J5Z895</accession>
<evidence type="ECO:0000256" key="15">
    <source>
        <dbReference type="SAM" id="MobiDB-lite"/>
    </source>
</evidence>
<comment type="caution">
    <text evidence="18">The sequence shown here is derived from an EMBL/GenBank/DDBJ whole genome shotgun (WGS) entry which is preliminary data.</text>
</comment>
<gene>
    <name evidence="18" type="ORF">H5410_020155</name>
</gene>
<keyword evidence="6" id="KW-0223">Dioxygenase</keyword>
<evidence type="ECO:0000259" key="17">
    <source>
        <dbReference type="PROSITE" id="PS51184"/>
    </source>
</evidence>
<keyword evidence="8" id="KW-0408">Iron</keyword>
<feature type="region of interest" description="Disordered" evidence="15">
    <location>
        <begin position="1658"/>
        <end position="1679"/>
    </location>
</feature>
<comment type="catalytic activity">
    <reaction evidence="12">
        <text>N(6),N(6)-dimethyl-L-lysyl(4)-[histone H3] + 2-oxoglutarate + O2 = N(6)-methyl-L-lysyl(4)-[histone H3] + formaldehyde + succinate + CO2</text>
        <dbReference type="Rhea" id="RHEA:60216"/>
        <dbReference type="Rhea" id="RHEA-COMP:15540"/>
        <dbReference type="Rhea" id="RHEA-COMP:15543"/>
        <dbReference type="ChEBI" id="CHEBI:15379"/>
        <dbReference type="ChEBI" id="CHEBI:16526"/>
        <dbReference type="ChEBI" id="CHEBI:16810"/>
        <dbReference type="ChEBI" id="CHEBI:16842"/>
        <dbReference type="ChEBI" id="CHEBI:30031"/>
        <dbReference type="ChEBI" id="CHEBI:61929"/>
        <dbReference type="ChEBI" id="CHEBI:61976"/>
    </reaction>
    <physiologicalReaction direction="left-to-right" evidence="12">
        <dbReference type="Rhea" id="RHEA:60217"/>
    </physiologicalReaction>
</comment>
<feature type="region of interest" description="Disordered" evidence="15">
    <location>
        <begin position="1290"/>
        <end position="1315"/>
    </location>
</feature>
<dbReference type="GO" id="GO:0046872">
    <property type="term" value="F:metal ion binding"/>
    <property type="evidence" value="ECO:0007669"/>
    <property type="project" value="UniProtKB-KW"/>
</dbReference>
<evidence type="ECO:0000256" key="9">
    <source>
        <dbReference type="ARBA" id="ARBA00023015"/>
    </source>
</evidence>
<reference evidence="18 19" key="1">
    <citation type="submission" date="2020-09" db="EMBL/GenBank/DDBJ databases">
        <title>De no assembly of potato wild relative species, Solanum commersonii.</title>
        <authorList>
            <person name="Cho K."/>
        </authorList>
    </citation>
    <scope>NUCLEOTIDE SEQUENCE [LARGE SCALE GENOMIC DNA]</scope>
    <source>
        <strain evidence="18">LZ3.2</strain>
        <tissue evidence="18">Leaf</tissue>
    </source>
</reference>
<evidence type="ECO:0000256" key="1">
    <source>
        <dbReference type="ARBA" id="ARBA00001954"/>
    </source>
</evidence>
<dbReference type="GO" id="GO:0048731">
    <property type="term" value="P:system development"/>
    <property type="evidence" value="ECO:0007669"/>
    <property type="project" value="UniProtKB-ARBA"/>
</dbReference>
<dbReference type="InterPro" id="IPR003347">
    <property type="entry name" value="JmjC_dom"/>
</dbReference>
<feature type="domain" description="JmjC" evidence="17">
    <location>
        <begin position="370"/>
        <end position="536"/>
    </location>
</feature>
<dbReference type="OrthoDB" id="1678912at2759"/>
<evidence type="ECO:0000256" key="12">
    <source>
        <dbReference type="ARBA" id="ARBA00050619"/>
    </source>
</evidence>
<dbReference type="EMBL" id="JACXVP010000004">
    <property type="protein sequence ID" value="KAG5608874.1"/>
    <property type="molecule type" value="Genomic_DNA"/>
</dbReference>
<feature type="compositionally biased region" description="Polar residues" evidence="15">
    <location>
        <begin position="1835"/>
        <end position="1853"/>
    </location>
</feature>
<comment type="catalytic activity">
    <reaction evidence="13">
        <text>N(6)-methyl-L-lysyl(4)-[histone H3] + 2-oxoglutarate + O2 = L-lysyl(4)-[histone H3] + formaldehyde + succinate + CO2</text>
        <dbReference type="Rhea" id="RHEA:60220"/>
        <dbReference type="Rhea" id="RHEA-COMP:15543"/>
        <dbReference type="Rhea" id="RHEA-COMP:15547"/>
        <dbReference type="ChEBI" id="CHEBI:15379"/>
        <dbReference type="ChEBI" id="CHEBI:16526"/>
        <dbReference type="ChEBI" id="CHEBI:16810"/>
        <dbReference type="ChEBI" id="CHEBI:16842"/>
        <dbReference type="ChEBI" id="CHEBI:29969"/>
        <dbReference type="ChEBI" id="CHEBI:30031"/>
        <dbReference type="ChEBI" id="CHEBI:61929"/>
    </reaction>
    <physiologicalReaction direction="left-to-right" evidence="13">
        <dbReference type="Rhea" id="RHEA:60221"/>
    </physiologicalReaction>
</comment>
<dbReference type="Gene3D" id="2.60.120.650">
    <property type="entry name" value="Cupin"/>
    <property type="match status" value="1"/>
</dbReference>
<dbReference type="InterPro" id="IPR003349">
    <property type="entry name" value="JmjN"/>
</dbReference>
<dbReference type="SMART" id="SM00541">
    <property type="entry name" value="FYRN"/>
    <property type="match status" value="1"/>
</dbReference>
<evidence type="ECO:0000259" key="16">
    <source>
        <dbReference type="PROSITE" id="PS51183"/>
    </source>
</evidence>
<feature type="compositionally biased region" description="Polar residues" evidence="15">
    <location>
        <begin position="919"/>
        <end position="932"/>
    </location>
</feature>
<dbReference type="PANTHER" id="PTHR10694:SF113">
    <property type="entry name" value="PROTEIN JUMONJI"/>
    <property type="match status" value="1"/>
</dbReference>
<evidence type="ECO:0000256" key="14">
    <source>
        <dbReference type="ARBA" id="ARBA00051640"/>
    </source>
</evidence>
<feature type="region of interest" description="Disordered" evidence="15">
    <location>
        <begin position="1687"/>
        <end position="1706"/>
    </location>
</feature>
<dbReference type="SUPFAM" id="SSF51197">
    <property type="entry name" value="Clavaminate synthase-like"/>
    <property type="match status" value="1"/>
</dbReference>